<dbReference type="EMBL" id="DS268539">
    <property type="protein sequence ID" value="EFO88011.1"/>
    <property type="molecule type" value="Genomic_DNA"/>
</dbReference>
<evidence type="ECO:0000313" key="8">
    <source>
        <dbReference type="EMBL" id="EFO88011.1"/>
    </source>
</evidence>
<gene>
    <name evidence="8" type="ORF">CRE_05158</name>
</gene>
<dbReference type="InParanoid" id="E3N6D3"/>
<protein>
    <recommendedName>
        <fullName evidence="2">histone acetyltransferase</fullName>
        <ecNumber evidence="2">2.3.1.48</ecNumber>
    </recommendedName>
</protein>
<keyword evidence="3" id="KW-0808">Transferase</keyword>
<reference evidence="8" key="1">
    <citation type="submission" date="2007-07" db="EMBL/GenBank/DDBJ databases">
        <title>PCAP assembly of the Caenorhabditis remanei genome.</title>
        <authorList>
            <consortium name="The Caenorhabditis remanei Sequencing Consortium"/>
            <person name="Wilson R.K."/>
        </authorList>
    </citation>
    <scope>NUCLEOTIDE SEQUENCE [LARGE SCALE GENOMIC DNA]</scope>
    <source>
        <strain evidence="8">PB4641</strain>
    </source>
</reference>
<evidence type="ECO:0000256" key="5">
    <source>
        <dbReference type="ARBA" id="ARBA00023163"/>
    </source>
</evidence>
<evidence type="ECO:0000256" key="2">
    <source>
        <dbReference type="ARBA" id="ARBA00013184"/>
    </source>
</evidence>
<keyword evidence="7" id="KW-0732">Signal</keyword>
<dbReference type="HOGENOM" id="CLU_1327473_0_0_1"/>
<evidence type="ECO:0000256" key="3">
    <source>
        <dbReference type="ARBA" id="ARBA00022679"/>
    </source>
</evidence>
<evidence type="ECO:0000256" key="1">
    <source>
        <dbReference type="ARBA" id="ARBA00004123"/>
    </source>
</evidence>
<keyword evidence="4" id="KW-0805">Transcription regulation</keyword>
<evidence type="ECO:0000256" key="7">
    <source>
        <dbReference type="SAM" id="SignalP"/>
    </source>
</evidence>
<dbReference type="GO" id="GO:0006355">
    <property type="term" value="P:regulation of DNA-templated transcription"/>
    <property type="evidence" value="ECO:0007669"/>
    <property type="project" value="InterPro"/>
</dbReference>
<keyword evidence="6" id="KW-0539">Nucleus</keyword>
<keyword evidence="5" id="KW-0804">Transcription</keyword>
<comment type="subcellular location">
    <subcellularLocation>
        <location evidence="1">Nucleus</location>
    </subcellularLocation>
</comment>
<name>E3N6D3_CAERE</name>
<organism evidence="9">
    <name type="scientific">Caenorhabditis remanei</name>
    <name type="common">Caenorhabditis vulgaris</name>
    <dbReference type="NCBI Taxonomy" id="31234"/>
    <lineage>
        <taxon>Eukaryota</taxon>
        <taxon>Metazoa</taxon>
        <taxon>Ecdysozoa</taxon>
        <taxon>Nematoda</taxon>
        <taxon>Chromadorea</taxon>
        <taxon>Rhabditida</taxon>
        <taxon>Rhabditina</taxon>
        <taxon>Rhabditomorpha</taxon>
        <taxon>Rhabditoidea</taxon>
        <taxon>Rhabditidae</taxon>
        <taxon>Peloderinae</taxon>
        <taxon>Caenorhabditis</taxon>
    </lineage>
</organism>
<feature type="signal peptide" evidence="7">
    <location>
        <begin position="1"/>
        <end position="19"/>
    </location>
</feature>
<dbReference type="Proteomes" id="UP000008281">
    <property type="component" value="Unassembled WGS sequence"/>
</dbReference>
<dbReference type="GO" id="GO:0004402">
    <property type="term" value="F:histone acetyltransferase activity"/>
    <property type="evidence" value="ECO:0007669"/>
    <property type="project" value="InterPro"/>
</dbReference>
<dbReference type="AlphaFoldDB" id="E3N6D3"/>
<feature type="chain" id="PRO_5003178106" description="histone acetyltransferase" evidence="7">
    <location>
        <begin position="20"/>
        <end position="207"/>
    </location>
</feature>
<evidence type="ECO:0000256" key="4">
    <source>
        <dbReference type="ARBA" id="ARBA00023015"/>
    </source>
</evidence>
<proteinExistence type="predicted"/>
<sequence>MKTIAIMFRLKIIITQVLHLCTRVTVTPNDMALAAISVAIVSKPLPTALFRAKSYRTQLQSLGNAHLWSNTPQKGDDYVFNVHSFDQPFLNSTASIGARNQFQKPINIPVFVGSLWSIAFQEAKKPNMKDFEIELEEKKAIHGENNFFIEIAVPTSRQPQETAHHTHEVLGDQVKLFEICVDKNWQFEILRRDKYLSVALNQLMSMD</sequence>
<evidence type="ECO:0000256" key="6">
    <source>
        <dbReference type="ARBA" id="ARBA00023242"/>
    </source>
</evidence>
<evidence type="ECO:0000313" key="9">
    <source>
        <dbReference type="Proteomes" id="UP000008281"/>
    </source>
</evidence>
<dbReference type="GO" id="GO:0005634">
    <property type="term" value="C:nucleus"/>
    <property type="evidence" value="ECO:0007669"/>
    <property type="project" value="UniProtKB-SubCell"/>
</dbReference>
<accession>E3N6D3</accession>
<dbReference type="InterPro" id="IPR013178">
    <property type="entry name" value="Histone_AcTrfase_Rtt109/CBP"/>
</dbReference>
<dbReference type="SMART" id="SM01250">
    <property type="entry name" value="KAT11"/>
    <property type="match status" value="1"/>
</dbReference>
<keyword evidence="9" id="KW-1185">Reference proteome</keyword>
<dbReference type="EC" id="2.3.1.48" evidence="2"/>